<dbReference type="RefSeq" id="WP_249298812.1">
    <property type="nucleotide sequence ID" value="NZ_JACRSP010000001.1"/>
</dbReference>
<proteinExistence type="predicted"/>
<keyword evidence="3" id="KW-1185">Reference proteome</keyword>
<reference evidence="2" key="1">
    <citation type="submission" date="2020-08" db="EMBL/GenBank/DDBJ databases">
        <title>Genome public.</title>
        <authorList>
            <person name="Liu C."/>
            <person name="Sun Q."/>
        </authorList>
    </citation>
    <scope>NUCLEOTIDE SEQUENCE</scope>
    <source>
        <strain evidence="2">BX7</strain>
    </source>
</reference>
<dbReference type="Proteomes" id="UP000620366">
    <property type="component" value="Unassembled WGS sequence"/>
</dbReference>
<gene>
    <name evidence="2" type="ORF">H8695_00490</name>
</gene>
<evidence type="ECO:0000313" key="3">
    <source>
        <dbReference type="Proteomes" id="UP000620366"/>
    </source>
</evidence>
<keyword evidence="1" id="KW-0812">Transmembrane</keyword>
<dbReference type="InterPro" id="IPR025480">
    <property type="entry name" value="DUF4330"/>
</dbReference>
<keyword evidence="1" id="KW-1133">Transmembrane helix</keyword>
<feature type="transmembrane region" description="Helical" evidence="1">
    <location>
        <begin position="12"/>
        <end position="30"/>
    </location>
</feature>
<accession>A0A926HTR9</accession>
<dbReference type="Pfam" id="PF14221">
    <property type="entry name" value="DUF4330"/>
    <property type="match status" value="1"/>
</dbReference>
<organism evidence="2 3">
    <name type="scientific">Feifania hominis</name>
    <dbReference type="NCBI Taxonomy" id="2763660"/>
    <lineage>
        <taxon>Bacteria</taxon>
        <taxon>Bacillati</taxon>
        <taxon>Bacillota</taxon>
        <taxon>Clostridia</taxon>
        <taxon>Eubacteriales</taxon>
        <taxon>Feifaniaceae</taxon>
        <taxon>Feifania</taxon>
    </lineage>
</organism>
<evidence type="ECO:0000256" key="1">
    <source>
        <dbReference type="SAM" id="Phobius"/>
    </source>
</evidence>
<keyword evidence="1" id="KW-0472">Membrane</keyword>
<evidence type="ECO:0000313" key="2">
    <source>
        <dbReference type="EMBL" id="MBC8535175.1"/>
    </source>
</evidence>
<comment type="caution">
    <text evidence="2">The sequence shown here is derived from an EMBL/GenBank/DDBJ whole genome shotgun (WGS) entry which is preliminary data.</text>
</comment>
<sequence>MNKKGKVFGVNVLDLVILLFVVAAAVFVMLKGNFIEKVKVTSNDAKIEYVVMLESVREYTYNAIYVGDPIFDDETDAQIGVVTKVEMKPYYDIIEKSDGTVVSALVPERYKLLITAEGDGKVTDDGYMINGNRLVAPNGSIKVATTRVCSNGKFVSVRQIQAQ</sequence>
<protein>
    <submittedName>
        <fullName evidence="2">DUF4330 domain-containing protein</fullName>
    </submittedName>
</protein>
<name>A0A926HTR9_9FIRM</name>
<dbReference type="EMBL" id="JACRSP010000001">
    <property type="protein sequence ID" value="MBC8535175.1"/>
    <property type="molecule type" value="Genomic_DNA"/>
</dbReference>
<dbReference type="AlphaFoldDB" id="A0A926HTR9"/>